<feature type="domain" description="Cyclic nucleotide-binding" evidence="1">
    <location>
        <begin position="1"/>
        <end position="99"/>
    </location>
</feature>
<name>A0ABT2Z4V7_9RHOB</name>
<dbReference type="EMBL" id="JAOWLA010000016">
    <property type="protein sequence ID" value="MCV2866175.1"/>
    <property type="molecule type" value="Genomic_DNA"/>
</dbReference>
<dbReference type="Pfam" id="PF00027">
    <property type="entry name" value="cNMP_binding"/>
    <property type="match status" value="1"/>
</dbReference>
<accession>A0ABT2Z4V7</accession>
<dbReference type="InterPro" id="IPR014710">
    <property type="entry name" value="RmlC-like_jellyroll"/>
</dbReference>
<sequence>MEDEVQADIEARANWRNWRAREMVFARGDKGNHLFVVLEGRLKLSILSPAGRELPIRVAAPGDLAGEIACFDGGLRSADAVAMEPVRAVVLSRADLRAIAARHPSLHEAMIAYLGALLRGTNDRPEALALRSLQERRARYILFAPDTQHASPTGAAPHLALNLTQATSACSSARAVRGSTVYFPSSARRCARWPRRWNDPLPGCSDPWAQIAGL</sequence>
<dbReference type="PANTHER" id="PTHR24567">
    <property type="entry name" value="CRP FAMILY TRANSCRIPTIONAL REGULATORY PROTEIN"/>
    <property type="match status" value="1"/>
</dbReference>
<dbReference type="PROSITE" id="PS50042">
    <property type="entry name" value="CNMP_BINDING_3"/>
    <property type="match status" value="1"/>
</dbReference>
<reference evidence="2 3" key="1">
    <citation type="submission" date="2022-10" db="EMBL/GenBank/DDBJ databases">
        <title>Defluviimonas sp. nov., isolated from ocean surface water.</title>
        <authorList>
            <person name="He W."/>
            <person name="Wang L."/>
            <person name="Zhang D.-F."/>
        </authorList>
    </citation>
    <scope>NUCLEOTIDE SEQUENCE [LARGE SCALE GENOMIC DNA]</scope>
    <source>
        <strain evidence="2 3">WL0075</strain>
    </source>
</reference>
<dbReference type="SUPFAM" id="SSF51206">
    <property type="entry name" value="cAMP-binding domain-like"/>
    <property type="match status" value="1"/>
</dbReference>
<protein>
    <submittedName>
        <fullName evidence="2">Crp/Fnr family transcriptional regulator</fullName>
    </submittedName>
</protein>
<dbReference type="InterPro" id="IPR018490">
    <property type="entry name" value="cNMP-bd_dom_sf"/>
</dbReference>
<evidence type="ECO:0000259" key="1">
    <source>
        <dbReference type="PROSITE" id="PS50042"/>
    </source>
</evidence>
<dbReference type="InterPro" id="IPR000595">
    <property type="entry name" value="cNMP-bd_dom"/>
</dbReference>
<dbReference type="Proteomes" id="UP001652503">
    <property type="component" value="Unassembled WGS sequence"/>
</dbReference>
<dbReference type="SMART" id="SM00100">
    <property type="entry name" value="cNMP"/>
    <property type="match status" value="1"/>
</dbReference>
<comment type="caution">
    <text evidence="2">The sequence shown here is derived from an EMBL/GenBank/DDBJ whole genome shotgun (WGS) entry which is preliminary data.</text>
</comment>
<dbReference type="CDD" id="cd00038">
    <property type="entry name" value="CAP_ED"/>
    <property type="match status" value="1"/>
</dbReference>
<gene>
    <name evidence="2" type="ORF">OE647_15735</name>
</gene>
<evidence type="ECO:0000313" key="2">
    <source>
        <dbReference type="EMBL" id="MCV2866175.1"/>
    </source>
</evidence>
<dbReference type="RefSeq" id="WP_263722706.1">
    <property type="nucleotide sequence ID" value="NZ_JAOWLA010000016.1"/>
</dbReference>
<dbReference type="InterPro" id="IPR050397">
    <property type="entry name" value="Env_Response_Regulators"/>
</dbReference>
<dbReference type="Gene3D" id="2.60.120.10">
    <property type="entry name" value="Jelly Rolls"/>
    <property type="match status" value="1"/>
</dbReference>
<dbReference type="PANTHER" id="PTHR24567:SF74">
    <property type="entry name" value="HTH-TYPE TRANSCRIPTIONAL REGULATOR ARCR"/>
    <property type="match status" value="1"/>
</dbReference>
<evidence type="ECO:0000313" key="3">
    <source>
        <dbReference type="Proteomes" id="UP001652503"/>
    </source>
</evidence>
<organism evidence="2 3">
    <name type="scientific">Albidovulum sediminicola</name>
    <dbReference type="NCBI Taxonomy" id="2984331"/>
    <lineage>
        <taxon>Bacteria</taxon>
        <taxon>Pseudomonadati</taxon>
        <taxon>Pseudomonadota</taxon>
        <taxon>Alphaproteobacteria</taxon>
        <taxon>Rhodobacterales</taxon>
        <taxon>Paracoccaceae</taxon>
        <taxon>Albidovulum</taxon>
    </lineage>
</organism>
<keyword evidence="3" id="KW-1185">Reference proteome</keyword>
<proteinExistence type="predicted"/>